<dbReference type="RefSeq" id="WP_216713849.1">
    <property type="nucleotide sequence ID" value="NZ_JACVEL010000003.1"/>
</dbReference>
<keyword evidence="2" id="KW-0472">Membrane</keyword>
<dbReference type="EMBL" id="JACVEL010000003">
    <property type="protein sequence ID" value="MBC9812177.1"/>
    <property type="molecule type" value="Genomic_DNA"/>
</dbReference>
<keyword evidence="2" id="KW-0812">Transmembrane</keyword>
<evidence type="ECO:0000313" key="3">
    <source>
        <dbReference type="EMBL" id="MBC9812177.1"/>
    </source>
</evidence>
<dbReference type="Proteomes" id="UP000652681">
    <property type="component" value="Unassembled WGS sequence"/>
</dbReference>
<protein>
    <submittedName>
        <fullName evidence="3">Uncharacterized protein</fullName>
    </submittedName>
</protein>
<evidence type="ECO:0000256" key="2">
    <source>
        <dbReference type="SAM" id="Phobius"/>
    </source>
</evidence>
<feature type="region of interest" description="Disordered" evidence="1">
    <location>
        <begin position="46"/>
        <end position="68"/>
    </location>
</feature>
<proteinExistence type="predicted"/>
<keyword evidence="2" id="KW-1133">Transmembrane helix</keyword>
<evidence type="ECO:0000256" key="1">
    <source>
        <dbReference type="SAM" id="MobiDB-lite"/>
    </source>
</evidence>
<sequence length="68" mass="8008">MKTNGTVKLIIAFLVIWNLVLTYLYFDQSQSIKILKRTVYNHIEPELEDSEKSNSSREAEATREQLYK</sequence>
<gene>
    <name evidence="3" type="ORF">H9Y05_06760</name>
</gene>
<keyword evidence="4" id="KW-1185">Reference proteome</keyword>
<accession>A0A8J6PC45</accession>
<feature type="compositionally biased region" description="Basic and acidic residues" evidence="1">
    <location>
        <begin position="50"/>
        <end position="68"/>
    </location>
</feature>
<feature type="transmembrane region" description="Helical" evidence="2">
    <location>
        <begin position="6"/>
        <end position="26"/>
    </location>
</feature>
<comment type="caution">
    <text evidence="3">The sequence shown here is derived from an EMBL/GenBank/DDBJ whole genome shotgun (WGS) entry which is preliminary data.</text>
</comment>
<dbReference type="AlphaFoldDB" id="A0A8J6PC45"/>
<evidence type="ECO:0000313" key="4">
    <source>
        <dbReference type="Proteomes" id="UP000652681"/>
    </source>
</evidence>
<organism evidence="3 4">
    <name type="scientific">Taishania pollutisoli</name>
    <dbReference type="NCBI Taxonomy" id="2766479"/>
    <lineage>
        <taxon>Bacteria</taxon>
        <taxon>Pseudomonadati</taxon>
        <taxon>Bacteroidota</taxon>
        <taxon>Flavobacteriia</taxon>
        <taxon>Flavobacteriales</taxon>
        <taxon>Crocinitomicaceae</taxon>
        <taxon>Taishania</taxon>
    </lineage>
</organism>
<reference evidence="3" key="1">
    <citation type="submission" date="2020-09" db="EMBL/GenBank/DDBJ databases">
        <title>Taishania pollutisoli gen. nov., sp. nov., Isolated from Tetrabromobisphenol A-Contaminated Soil.</title>
        <authorList>
            <person name="Chen Q."/>
        </authorList>
    </citation>
    <scope>NUCLEOTIDE SEQUENCE</scope>
    <source>
        <strain evidence="3">CZZ-1</strain>
    </source>
</reference>
<name>A0A8J6PC45_9FLAO</name>